<dbReference type="InterPro" id="IPR053175">
    <property type="entry name" value="DHMBA_Reg_Transcription_Factor"/>
</dbReference>
<dbReference type="InterPro" id="IPR036864">
    <property type="entry name" value="Zn2-C6_fun-type_DNA-bd_sf"/>
</dbReference>
<dbReference type="AlphaFoldDB" id="A0A9W9G7T6"/>
<keyword evidence="4" id="KW-0539">Nucleus</keyword>
<feature type="domain" description="Zn(2)-C6 fungal-type" evidence="6">
    <location>
        <begin position="59"/>
        <end position="87"/>
    </location>
</feature>
<dbReference type="GO" id="GO:0003677">
    <property type="term" value="F:DNA binding"/>
    <property type="evidence" value="ECO:0007669"/>
    <property type="project" value="UniProtKB-KW"/>
</dbReference>
<evidence type="ECO:0000256" key="2">
    <source>
        <dbReference type="ARBA" id="ARBA00023125"/>
    </source>
</evidence>
<dbReference type="PROSITE" id="PS00463">
    <property type="entry name" value="ZN2_CY6_FUNGAL_1"/>
    <property type="match status" value="1"/>
</dbReference>
<dbReference type="InterPro" id="IPR001138">
    <property type="entry name" value="Zn2Cys6_DnaBD"/>
</dbReference>
<dbReference type="PANTHER" id="PTHR38791">
    <property type="entry name" value="ZN(II)2CYS6 TRANSCRIPTION FACTOR (EUROFUNG)-RELATED-RELATED"/>
    <property type="match status" value="1"/>
</dbReference>
<keyword evidence="1" id="KW-0805">Transcription regulation</keyword>
<evidence type="ECO:0000256" key="5">
    <source>
        <dbReference type="SAM" id="MobiDB-lite"/>
    </source>
</evidence>
<dbReference type="Pfam" id="PF00172">
    <property type="entry name" value="Zn_clus"/>
    <property type="match status" value="1"/>
</dbReference>
<dbReference type="OrthoDB" id="4491390at2759"/>
<dbReference type="Proteomes" id="UP001149165">
    <property type="component" value="Unassembled WGS sequence"/>
</dbReference>
<dbReference type="GO" id="GO:0000981">
    <property type="term" value="F:DNA-binding transcription factor activity, RNA polymerase II-specific"/>
    <property type="evidence" value="ECO:0007669"/>
    <property type="project" value="InterPro"/>
</dbReference>
<evidence type="ECO:0000259" key="6">
    <source>
        <dbReference type="PROSITE" id="PS50048"/>
    </source>
</evidence>
<dbReference type="Gene3D" id="4.10.240.10">
    <property type="entry name" value="Zn(2)-C6 fungal-type DNA-binding domain"/>
    <property type="match status" value="1"/>
</dbReference>
<evidence type="ECO:0000313" key="8">
    <source>
        <dbReference type="Proteomes" id="UP001149165"/>
    </source>
</evidence>
<dbReference type="GO" id="GO:0008270">
    <property type="term" value="F:zinc ion binding"/>
    <property type="evidence" value="ECO:0007669"/>
    <property type="project" value="InterPro"/>
</dbReference>
<keyword evidence="3" id="KW-0804">Transcription</keyword>
<comment type="caution">
    <text evidence="7">The sequence shown here is derived from an EMBL/GenBank/DDBJ whole genome shotgun (WGS) entry which is preliminary data.</text>
</comment>
<accession>A0A9W9G7T6</accession>
<dbReference type="PANTHER" id="PTHR38791:SF12">
    <property type="entry name" value="TRANSCRIPTION FACTOR DOMAIN-CONTAINING PROTEIN-RELATED"/>
    <property type="match status" value="1"/>
</dbReference>
<evidence type="ECO:0000313" key="7">
    <source>
        <dbReference type="EMBL" id="KAJ5113180.1"/>
    </source>
</evidence>
<dbReference type="SMART" id="SM00066">
    <property type="entry name" value="GAL4"/>
    <property type="match status" value="1"/>
</dbReference>
<evidence type="ECO:0000256" key="1">
    <source>
        <dbReference type="ARBA" id="ARBA00023015"/>
    </source>
</evidence>
<gene>
    <name evidence="7" type="ORF">N7456_001714</name>
</gene>
<reference evidence="7" key="2">
    <citation type="journal article" date="2023" name="IMA Fungus">
        <title>Comparative genomic study of the Penicillium genus elucidates a diverse pangenome and 15 lateral gene transfer events.</title>
        <authorList>
            <person name="Petersen C."/>
            <person name="Sorensen T."/>
            <person name="Nielsen M.R."/>
            <person name="Sondergaard T.E."/>
            <person name="Sorensen J.L."/>
            <person name="Fitzpatrick D.A."/>
            <person name="Frisvad J.C."/>
            <person name="Nielsen K.L."/>
        </authorList>
    </citation>
    <scope>NUCLEOTIDE SEQUENCE</scope>
    <source>
        <strain evidence="7">IBT 30069</strain>
    </source>
</reference>
<name>A0A9W9G7T6_9EURO</name>
<keyword evidence="8" id="KW-1185">Reference proteome</keyword>
<dbReference type="Pfam" id="PF11951">
    <property type="entry name" value="Fungal_trans_2"/>
    <property type="match status" value="1"/>
</dbReference>
<organism evidence="7 8">
    <name type="scientific">Penicillium angulare</name>
    <dbReference type="NCBI Taxonomy" id="116970"/>
    <lineage>
        <taxon>Eukaryota</taxon>
        <taxon>Fungi</taxon>
        <taxon>Dikarya</taxon>
        <taxon>Ascomycota</taxon>
        <taxon>Pezizomycotina</taxon>
        <taxon>Eurotiomycetes</taxon>
        <taxon>Eurotiomycetidae</taxon>
        <taxon>Eurotiales</taxon>
        <taxon>Aspergillaceae</taxon>
        <taxon>Penicillium</taxon>
    </lineage>
</organism>
<dbReference type="PROSITE" id="PS50048">
    <property type="entry name" value="ZN2_CY6_FUNGAL_2"/>
    <property type="match status" value="1"/>
</dbReference>
<sequence>MGSKVKSGSNFDERSGLSDCRISHTEYISHSRGIEAGNIHTYTVPCWFTMLVSRPRSQGCFLCKKRKIKCDETKPFCRNCFIYGTVCPGYRRTQPLIFRNENEKTERRVQTGRKKRTSESSAESTSNGSELVPLAPSRRLIKDQLAVPRFLLDSSWEHHGHCYFLDQFTLPTEPDGSPGPLDSIPLLYSLCEGKLNDAPTASLRASLDAVAFASLANRGNVPCLGIQARRKYGEALRKLSLSLGSVKDAIRTETLGAIVMLMLFEDINGERNSLMSTHVSGIQYLLKIRGPGQLADPATRSLFHFAFTQMLIQFVGLKDPLQIDLDWLLEAINIPHPIYNMMTANINISKFCATASNMFSEYEKGNAPDEMTIALLLDRGEHLDHEFAQWHYGLPEAWLPRKHKSNSQEDLLLYPDVTSAGVWNYYRGTRILLQMTMLQLHRFRDHIIAVDPLGWGLSTQNLRQDQPEHIIRDMVAEICQSLPFAFGDVDVYGTPVVYQDCMQTGVKAIQGFALLWPIFSVSQSGYANKSQDEQAKTALRRIALDHGIRLGIDLSHETVQLSRIASPSSSWGLGTPSSDSTLG</sequence>
<proteinExistence type="predicted"/>
<dbReference type="EMBL" id="JAPQKH010000002">
    <property type="protein sequence ID" value="KAJ5113180.1"/>
    <property type="molecule type" value="Genomic_DNA"/>
</dbReference>
<evidence type="ECO:0000256" key="3">
    <source>
        <dbReference type="ARBA" id="ARBA00023163"/>
    </source>
</evidence>
<feature type="region of interest" description="Disordered" evidence="5">
    <location>
        <begin position="98"/>
        <end position="131"/>
    </location>
</feature>
<feature type="compositionally biased region" description="Low complexity" evidence="5">
    <location>
        <begin position="119"/>
        <end position="130"/>
    </location>
</feature>
<dbReference type="SUPFAM" id="SSF57701">
    <property type="entry name" value="Zn2/Cys6 DNA-binding domain"/>
    <property type="match status" value="1"/>
</dbReference>
<feature type="compositionally biased region" description="Basic and acidic residues" evidence="5">
    <location>
        <begin position="100"/>
        <end position="109"/>
    </location>
</feature>
<reference evidence="7" key="1">
    <citation type="submission" date="2022-11" db="EMBL/GenBank/DDBJ databases">
        <authorList>
            <person name="Petersen C."/>
        </authorList>
    </citation>
    <scope>NUCLEOTIDE SEQUENCE</scope>
    <source>
        <strain evidence="7">IBT 30069</strain>
    </source>
</reference>
<dbReference type="CDD" id="cd00067">
    <property type="entry name" value="GAL4"/>
    <property type="match status" value="1"/>
</dbReference>
<keyword evidence="2" id="KW-0238">DNA-binding</keyword>
<evidence type="ECO:0000256" key="4">
    <source>
        <dbReference type="ARBA" id="ARBA00023242"/>
    </source>
</evidence>
<protein>
    <recommendedName>
        <fullName evidence="6">Zn(2)-C6 fungal-type domain-containing protein</fullName>
    </recommendedName>
</protein>
<dbReference type="InterPro" id="IPR021858">
    <property type="entry name" value="Fun_TF"/>
</dbReference>